<proteinExistence type="predicted"/>
<dbReference type="AlphaFoldDB" id="A0A150IGW8"/>
<evidence type="ECO:0000256" key="1">
    <source>
        <dbReference type="SAM" id="Coils"/>
    </source>
</evidence>
<sequence length="63" mass="7503">MSDLEEIIEEELKDVRELIHLNEELLSEFPDDDDPALEFNLNYLKGLETELINELNESNEFHR</sequence>
<name>A0A150IGW8_9EURY</name>
<gene>
    <name evidence="2" type="ORF">AMQ22_02328</name>
</gene>
<comment type="caution">
    <text evidence="2">The sequence shown here is derived from an EMBL/GenBank/DDBJ whole genome shotgun (WGS) entry which is preliminary data.</text>
</comment>
<dbReference type="Proteomes" id="UP000075398">
    <property type="component" value="Unassembled WGS sequence"/>
</dbReference>
<evidence type="ECO:0000313" key="2">
    <source>
        <dbReference type="EMBL" id="KYC44273.1"/>
    </source>
</evidence>
<evidence type="ECO:0000313" key="3">
    <source>
        <dbReference type="Proteomes" id="UP000075398"/>
    </source>
</evidence>
<accession>A0A150IGW8</accession>
<protein>
    <submittedName>
        <fullName evidence="2">Uncharacterized protein</fullName>
    </submittedName>
</protein>
<organism evidence="2 3">
    <name type="scientific">Candidatus Methanofastidiosum methylothiophilum</name>
    <dbReference type="NCBI Taxonomy" id="1705564"/>
    <lineage>
        <taxon>Archaea</taxon>
        <taxon>Methanobacteriati</taxon>
        <taxon>Methanobacteriota</taxon>
        <taxon>Stenosarchaea group</taxon>
        <taxon>Candidatus Methanofastidiosia</taxon>
        <taxon>Candidatus Methanofastidiosales</taxon>
        <taxon>Candidatus Methanofastidiosaceae</taxon>
        <taxon>Candidatus Methanofastidiosum</taxon>
    </lineage>
</organism>
<reference evidence="2 3" key="1">
    <citation type="journal article" date="2016" name="ISME J.">
        <title>Chasing the elusive Euryarchaeota class WSA2: genomes reveal a uniquely fastidious methyl-reducing methanogen.</title>
        <authorList>
            <person name="Nobu M.K."/>
            <person name="Narihiro T."/>
            <person name="Kuroda K."/>
            <person name="Mei R."/>
            <person name="Liu W.T."/>
        </authorList>
    </citation>
    <scope>NUCLEOTIDE SEQUENCE [LARGE SCALE GENOMIC DNA]</scope>
    <source>
        <strain evidence="2">U1lsi0528_Bin055</strain>
    </source>
</reference>
<dbReference type="EMBL" id="LNGC01000306">
    <property type="protein sequence ID" value="KYC44273.1"/>
    <property type="molecule type" value="Genomic_DNA"/>
</dbReference>
<feature type="coiled-coil region" evidence="1">
    <location>
        <begin position="1"/>
        <end position="28"/>
    </location>
</feature>
<keyword evidence="1" id="KW-0175">Coiled coil</keyword>